<dbReference type="EMBL" id="BK032620">
    <property type="protein sequence ID" value="DAF51692.1"/>
    <property type="molecule type" value="Genomic_DNA"/>
</dbReference>
<protein>
    <submittedName>
        <fullName evidence="1">Uncharacterized protein</fullName>
    </submittedName>
</protein>
<reference evidence="1" key="1">
    <citation type="journal article" date="2021" name="Proc. Natl. Acad. Sci. U.S.A.">
        <title>A Catalog of Tens of Thousands of Viruses from Human Metagenomes Reveals Hidden Associations with Chronic Diseases.</title>
        <authorList>
            <person name="Tisza M.J."/>
            <person name="Buck C.B."/>
        </authorList>
    </citation>
    <scope>NUCLEOTIDE SEQUENCE</scope>
    <source>
        <strain evidence="1">CtgEf1</strain>
    </source>
</reference>
<sequence length="181" mass="19693">MATGTTEKTLEAGLWEIALGDKLIPAELLGDIKTKIALKSIEKETQAGKTKRRTNVVETAEAKFTLYLPNLDFLGQIFPEYYSSSTVGGGAIVFGGKNVRVAEMPVNMHQKGAETDENDVHFFKATVNVDFELSQTTSDDPSVEITINAQPTDKGYVRIGTGDLTKKSVYDVATQQTKAKS</sequence>
<name>A0A8S5SKU8_9CAUD</name>
<evidence type="ECO:0000313" key="1">
    <source>
        <dbReference type="EMBL" id="DAF51692.1"/>
    </source>
</evidence>
<accession>A0A8S5SKU8</accession>
<proteinExistence type="predicted"/>
<organism evidence="1">
    <name type="scientific">Myoviridae sp. ctgEf1</name>
    <dbReference type="NCBI Taxonomy" id="2827699"/>
    <lineage>
        <taxon>Viruses</taxon>
        <taxon>Duplodnaviria</taxon>
        <taxon>Heunggongvirae</taxon>
        <taxon>Uroviricota</taxon>
        <taxon>Caudoviricetes</taxon>
    </lineage>
</organism>